<proteinExistence type="predicted"/>
<dbReference type="OrthoDB" id="7839302at2"/>
<name>A0A411PD21_9GAMM</name>
<dbReference type="RefSeq" id="WP_130597471.1">
    <property type="nucleotide sequence ID" value="NZ_CP036200.1"/>
</dbReference>
<dbReference type="Proteomes" id="UP000291106">
    <property type="component" value="Chromosome"/>
</dbReference>
<evidence type="ECO:0000313" key="3">
    <source>
        <dbReference type="Proteomes" id="UP000291106"/>
    </source>
</evidence>
<sequence>MSNWDFYKANINQNIASIYLDLDAKLDLEENNLDTLSWLFIKLKYERDDGLSHDDEFDALCDYEDNIENAIEGSEIHYVGRITTNGMRQFYFYSADSSLFEKVINDVLDSKSDYLYQIGSKPDPEWNQFKNVLYPGEHGLNQIQSREGDT</sequence>
<protein>
    <submittedName>
        <fullName evidence="2">DUF695 domain-containing protein</fullName>
    </submittedName>
</protein>
<feature type="domain" description="DUF695" evidence="1">
    <location>
        <begin position="3"/>
        <end position="134"/>
    </location>
</feature>
<dbReference type="InterPro" id="IPR016097">
    <property type="entry name" value="DUF695"/>
</dbReference>
<dbReference type="AlphaFoldDB" id="A0A411PD21"/>
<dbReference type="EMBL" id="CP036200">
    <property type="protein sequence ID" value="QBF81497.1"/>
    <property type="molecule type" value="Genomic_DNA"/>
</dbReference>
<organism evidence="2 3">
    <name type="scientific">Shewanella maritima</name>
    <dbReference type="NCBI Taxonomy" id="2520507"/>
    <lineage>
        <taxon>Bacteria</taxon>
        <taxon>Pseudomonadati</taxon>
        <taxon>Pseudomonadota</taxon>
        <taxon>Gammaproteobacteria</taxon>
        <taxon>Alteromonadales</taxon>
        <taxon>Shewanellaceae</taxon>
        <taxon>Shewanella</taxon>
    </lineage>
</organism>
<dbReference type="Pfam" id="PF05117">
    <property type="entry name" value="DUF695"/>
    <property type="match status" value="1"/>
</dbReference>
<evidence type="ECO:0000313" key="2">
    <source>
        <dbReference type="EMBL" id="QBF81497.1"/>
    </source>
</evidence>
<keyword evidence="3" id="KW-1185">Reference proteome</keyword>
<dbReference type="KEGG" id="smai:EXU30_01380"/>
<reference evidence="2 3" key="1">
    <citation type="submission" date="2019-02" db="EMBL/GenBank/DDBJ databases">
        <title>Shewanella sp. D4-2 isolated from Dokdo Island.</title>
        <authorList>
            <person name="Baek K."/>
        </authorList>
    </citation>
    <scope>NUCLEOTIDE SEQUENCE [LARGE SCALE GENOMIC DNA]</scope>
    <source>
        <strain evidence="2 3">D4-2</strain>
    </source>
</reference>
<evidence type="ECO:0000259" key="1">
    <source>
        <dbReference type="Pfam" id="PF05117"/>
    </source>
</evidence>
<accession>A0A411PD21</accession>
<gene>
    <name evidence="2" type="ORF">EXU30_01380</name>
</gene>